<keyword evidence="3" id="KW-1185">Reference proteome</keyword>
<dbReference type="RefSeq" id="WP_201851278.1">
    <property type="nucleotide sequence ID" value="NZ_JABBYC010000083.1"/>
</dbReference>
<reference evidence="2 3" key="1">
    <citation type="journal article" date="2021" name="Arch. Microbiol.">
        <title>Myceligenerans indicum sp. nov., an actinobacterium isolated from mangrove sediment of Sundarbans, India.</title>
        <authorList>
            <person name="Asha K."/>
            <person name="Bhadury P."/>
        </authorList>
    </citation>
    <scope>NUCLEOTIDE SEQUENCE [LARGE SCALE GENOMIC DNA]</scope>
    <source>
        <strain evidence="2 3">I2</strain>
    </source>
</reference>
<protein>
    <recommendedName>
        <fullName evidence="4">DUF222 domain-containing protein</fullName>
    </recommendedName>
</protein>
<evidence type="ECO:0008006" key="4">
    <source>
        <dbReference type="Google" id="ProtNLM"/>
    </source>
</evidence>
<feature type="compositionally biased region" description="Basic and acidic residues" evidence="1">
    <location>
        <begin position="163"/>
        <end position="186"/>
    </location>
</feature>
<evidence type="ECO:0000256" key="1">
    <source>
        <dbReference type="SAM" id="MobiDB-lite"/>
    </source>
</evidence>
<proteinExistence type="predicted"/>
<comment type="caution">
    <text evidence="2">The sequence shown here is derived from an EMBL/GenBank/DDBJ whole genome shotgun (WGS) entry which is preliminary data.</text>
</comment>
<organism evidence="2 3">
    <name type="scientific">Myceligenerans indicum</name>
    <dbReference type="NCBI Taxonomy" id="2593663"/>
    <lineage>
        <taxon>Bacteria</taxon>
        <taxon>Bacillati</taxon>
        <taxon>Actinomycetota</taxon>
        <taxon>Actinomycetes</taxon>
        <taxon>Micrococcales</taxon>
        <taxon>Promicromonosporaceae</taxon>
        <taxon>Myceligenerans</taxon>
    </lineage>
</organism>
<gene>
    <name evidence="2" type="ORF">HGK34_21365</name>
</gene>
<evidence type="ECO:0000313" key="2">
    <source>
        <dbReference type="EMBL" id="MBL0888792.1"/>
    </source>
</evidence>
<sequence>MTAERLSRTSPALRADIANRALDALATSRTDNPTHAQTLAHLVSTYRLTRDAVIAHAIRDATRQDRVDALVRTFRAAPTAQQPKLAAAALVATYIAGWQPAVLVTLAKHADPNDGLKHLFANAINERVAPDHLRRVLVDALDTTMTAADDLWTAQRSTSGTRAIDRPDTRSRPSGGRPEHGPDRPIGRGPGGRDLT</sequence>
<name>A0ABS1LR87_9MICO</name>
<dbReference type="EMBL" id="JABBYC010000083">
    <property type="protein sequence ID" value="MBL0888792.1"/>
    <property type="molecule type" value="Genomic_DNA"/>
</dbReference>
<feature type="region of interest" description="Disordered" evidence="1">
    <location>
        <begin position="152"/>
        <end position="196"/>
    </location>
</feature>
<accession>A0ABS1LR87</accession>
<dbReference type="Proteomes" id="UP000675409">
    <property type="component" value="Unassembled WGS sequence"/>
</dbReference>
<evidence type="ECO:0000313" key="3">
    <source>
        <dbReference type="Proteomes" id="UP000675409"/>
    </source>
</evidence>